<organism evidence="1 2">
    <name type="scientific">Pseudovibrio japonicus</name>
    <dbReference type="NCBI Taxonomy" id="366534"/>
    <lineage>
        <taxon>Bacteria</taxon>
        <taxon>Pseudomonadati</taxon>
        <taxon>Pseudomonadota</taxon>
        <taxon>Alphaproteobacteria</taxon>
        <taxon>Hyphomicrobiales</taxon>
        <taxon>Stappiaceae</taxon>
        <taxon>Pseudovibrio</taxon>
    </lineage>
</organism>
<comment type="caution">
    <text evidence="1">The sequence shown here is derived from an EMBL/GenBank/DDBJ whole genome shotgun (WGS) entry which is preliminary data.</text>
</comment>
<evidence type="ECO:0000313" key="1">
    <source>
        <dbReference type="EMBL" id="GHB30917.1"/>
    </source>
</evidence>
<dbReference type="EMBL" id="BMXE01000003">
    <property type="protein sequence ID" value="GHB30917.1"/>
    <property type="molecule type" value="Genomic_DNA"/>
</dbReference>
<evidence type="ECO:0000313" key="2">
    <source>
        <dbReference type="Proteomes" id="UP000637980"/>
    </source>
</evidence>
<reference evidence="2" key="1">
    <citation type="journal article" date="2019" name="Int. J. Syst. Evol. Microbiol.">
        <title>The Global Catalogue of Microorganisms (GCM) 10K type strain sequencing project: providing services to taxonomists for standard genome sequencing and annotation.</title>
        <authorList>
            <consortium name="The Broad Institute Genomics Platform"/>
            <consortium name="The Broad Institute Genome Sequencing Center for Infectious Disease"/>
            <person name="Wu L."/>
            <person name="Ma J."/>
        </authorList>
    </citation>
    <scope>NUCLEOTIDE SEQUENCE [LARGE SCALE GENOMIC DNA]</scope>
    <source>
        <strain evidence="2">KCTC 12861</strain>
    </source>
</reference>
<protein>
    <submittedName>
        <fullName evidence="1">Uncharacterized protein</fullName>
    </submittedName>
</protein>
<gene>
    <name evidence="1" type="ORF">GCM10007094_19180</name>
</gene>
<accession>A0ABQ3ED06</accession>
<dbReference type="Proteomes" id="UP000637980">
    <property type="component" value="Unassembled WGS sequence"/>
</dbReference>
<sequence length="59" mass="6524">MLTLKLECLPAIVFLRAKQLGNDVCVAEGYAIMSLFSADYSKFRADLLTNQKNAVCVPE</sequence>
<keyword evidence="2" id="KW-1185">Reference proteome</keyword>
<name>A0ABQ3ED06_9HYPH</name>
<proteinExistence type="predicted"/>